<evidence type="ECO:0000313" key="6">
    <source>
        <dbReference type="Proteomes" id="UP000831785"/>
    </source>
</evidence>
<keyword evidence="1 2" id="KW-0732">Signal</keyword>
<dbReference type="Gene3D" id="2.130.10.130">
    <property type="entry name" value="Integrin alpha, N-terminal"/>
    <property type="match status" value="2"/>
</dbReference>
<dbReference type="Proteomes" id="UP000831785">
    <property type="component" value="Chromosome"/>
</dbReference>
<dbReference type="InterPro" id="IPR028994">
    <property type="entry name" value="Integrin_alpha_N"/>
</dbReference>
<dbReference type="NCBIfam" id="TIGR04183">
    <property type="entry name" value="Por_Secre_tail"/>
    <property type="match status" value="1"/>
</dbReference>
<keyword evidence="6" id="KW-1185">Reference proteome</keyword>
<accession>A0ABY4F8E9</accession>
<evidence type="ECO:0000259" key="3">
    <source>
        <dbReference type="Pfam" id="PF13205"/>
    </source>
</evidence>
<dbReference type="RefSeq" id="WP_244716155.1">
    <property type="nucleotide sequence ID" value="NZ_CP095049.1"/>
</dbReference>
<evidence type="ECO:0000256" key="1">
    <source>
        <dbReference type="ARBA" id="ARBA00022729"/>
    </source>
</evidence>
<sequence>MQHYYPSRLLGLLALLAESATAWAQPSITTILPAPNRQNAAPNSAINALFSEPLQASSTTALRVFSSQYGGLRSGHSGTTALSGNLLSFTPVGGWKPGETVRTTITTAAQNLAGQSLAKAHIFEFTAAVGGTGLGSLVPAAAPSGTLSSSAHQMQMADVDGDGDLDLVTANSTYLNYALFPLSIRLNNGQGSFAGGSDVRVTRVPNGADHLALGDIDGDGDIDILTTNSKDSVHVRFNSGTGTYPRGYNVSINPNSVRPNDLTLADVDGDGDLDLLAFTLMQPYYTGQLSLRLNDGTGQFSGGYDTVLGSSSYGRLTTGDIDGDGDLDLIIVGGGNSNLSFRLNNGSGVFTQSLGLNDNISGSDLALGDLDADGDLDLLALDENGSGRVVTFINNGTGTFTRATSIRMISNPGKMALGDVDGDGDLDLLVSNKAPMLSVHLNNGQGSFPNYYIIPHGTFALGDVDGDSDLDIVAGYTGAAPAYSVITCFNQATRPVLLGTTSALAEQVGLYPNPVAGQQCTLALPAGCRATTATVVNTLGQSVKAFPLATSAAAHSTTLDVADLAPGIYTLLISTEAGSITKRLIKE</sequence>
<dbReference type="Pfam" id="PF13517">
    <property type="entry name" value="FG-GAP_3"/>
    <property type="match status" value="2"/>
</dbReference>
<feature type="signal peptide" evidence="2">
    <location>
        <begin position="1"/>
        <end position="24"/>
    </location>
</feature>
<dbReference type="SUPFAM" id="SSF69318">
    <property type="entry name" value="Integrin alpha N-terminal domain"/>
    <property type="match status" value="2"/>
</dbReference>
<dbReference type="EMBL" id="CP095049">
    <property type="protein sequence ID" value="UOQ52308.1"/>
    <property type="molecule type" value="Genomic_DNA"/>
</dbReference>
<name>A0ABY4F8E9_9BACT</name>
<organism evidence="5 6">
    <name type="scientific">Hymenobacter cellulosivorans</name>
    <dbReference type="NCBI Taxonomy" id="2932249"/>
    <lineage>
        <taxon>Bacteria</taxon>
        <taxon>Pseudomonadati</taxon>
        <taxon>Bacteroidota</taxon>
        <taxon>Cytophagia</taxon>
        <taxon>Cytophagales</taxon>
        <taxon>Hymenobacteraceae</taxon>
        <taxon>Hymenobacter</taxon>
    </lineage>
</organism>
<protein>
    <submittedName>
        <fullName evidence="5">FG-GAP-like repeat-containing protein</fullName>
    </submittedName>
</protein>
<evidence type="ECO:0000256" key="2">
    <source>
        <dbReference type="SAM" id="SignalP"/>
    </source>
</evidence>
<feature type="domain" description="SbsA Ig-like" evidence="3">
    <location>
        <begin position="25"/>
        <end position="126"/>
    </location>
</feature>
<dbReference type="PANTHER" id="PTHR46580:SF4">
    <property type="entry name" value="ATP_GTP-BINDING PROTEIN"/>
    <property type="match status" value="1"/>
</dbReference>
<reference evidence="5 6" key="1">
    <citation type="submission" date="2022-04" db="EMBL/GenBank/DDBJ databases">
        <title>Hymenobacter sp. isolated from the air.</title>
        <authorList>
            <person name="Won M."/>
            <person name="Lee C.-M."/>
            <person name="Woen H.-Y."/>
            <person name="Kwon S.-W."/>
        </authorList>
    </citation>
    <scope>NUCLEOTIDE SEQUENCE [LARGE SCALE GENOMIC DNA]</scope>
    <source>
        <strain evidence="6">5116 S-27</strain>
    </source>
</reference>
<evidence type="ECO:0000313" key="5">
    <source>
        <dbReference type="EMBL" id="UOQ52308.1"/>
    </source>
</evidence>
<dbReference type="PANTHER" id="PTHR46580">
    <property type="entry name" value="SENSOR KINASE-RELATED"/>
    <property type="match status" value="1"/>
</dbReference>
<feature type="chain" id="PRO_5047311765" evidence="2">
    <location>
        <begin position="25"/>
        <end position="587"/>
    </location>
</feature>
<dbReference type="InterPro" id="IPR013517">
    <property type="entry name" value="FG-GAP"/>
</dbReference>
<evidence type="ECO:0000259" key="4">
    <source>
        <dbReference type="Pfam" id="PF18962"/>
    </source>
</evidence>
<dbReference type="Pfam" id="PF18962">
    <property type="entry name" value="Por_Secre_tail"/>
    <property type="match status" value="1"/>
</dbReference>
<gene>
    <name evidence="5" type="ORF">MUN80_21420</name>
</gene>
<dbReference type="Pfam" id="PF13205">
    <property type="entry name" value="Big_5"/>
    <property type="match status" value="1"/>
</dbReference>
<dbReference type="InterPro" id="IPR032812">
    <property type="entry name" value="SbsA_Ig"/>
</dbReference>
<feature type="domain" description="Secretion system C-terminal sorting" evidence="4">
    <location>
        <begin position="510"/>
        <end position="585"/>
    </location>
</feature>
<proteinExistence type="predicted"/>
<dbReference type="InterPro" id="IPR026444">
    <property type="entry name" value="Secre_tail"/>
</dbReference>